<dbReference type="Gene3D" id="1.25.40.10">
    <property type="entry name" value="Tetratricopeptide repeat domain"/>
    <property type="match status" value="1"/>
</dbReference>
<organism evidence="3 4">
    <name type="scientific">Nonlabens marinus S1-08</name>
    <dbReference type="NCBI Taxonomy" id="1454201"/>
    <lineage>
        <taxon>Bacteria</taxon>
        <taxon>Pseudomonadati</taxon>
        <taxon>Bacteroidota</taxon>
        <taxon>Flavobacteriia</taxon>
        <taxon>Flavobacteriales</taxon>
        <taxon>Flavobacteriaceae</taxon>
        <taxon>Nonlabens</taxon>
    </lineage>
</organism>
<sequence>MIMKKTSLFLAAAAVLSFAFAKAQDANDCTVMLQIFAENAKARSYDEAFKQLDPLVQKCPDASAAIYQYGERIYEDRLRKNVGEETANAKGLIAMLQGQINRFPDIVNVSKKKTEIARTMYKYNIGTEDEQYNMLRESFVSDKENFTDPNAMITYFKLAEKRYNDQKVNLQDFFDIYDELTAQIEKVQDERGQVITQLMDKEAAGTLTDQEKEQMEAQEINIKNYGIVMGNVNATLGALADCDKLIPLYEAEFENKKDDQNWLSNVLRRLQAKECTDAPLYITSVKALHDLNPSGKTAYGLGNIAETQSEKFKYWDQAIELGVDDDLVSRIHYKKGMAYKAQGQYGSAKREFLAANAAKPSFGTPFLQIANMIGNSINSCGSSIFEKKAVNWVAARYASKAAAVDPSIRSTALATAESYNGRAPQKAEIFTNNDFNSGQTITFNCWIGESVRIP</sequence>
<evidence type="ECO:0000256" key="2">
    <source>
        <dbReference type="SAM" id="SignalP"/>
    </source>
</evidence>
<gene>
    <name evidence="3" type="ORF">NMS_1440</name>
</gene>
<keyword evidence="1" id="KW-0175">Coiled coil</keyword>
<evidence type="ECO:0000256" key="1">
    <source>
        <dbReference type="SAM" id="Coils"/>
    </source>
</evidence>
<keyword evidence="2" id="KW-0732">Signal</keyword>
<dbReference type="HOGENOM" id="CLU_047119_0_0_10"/>
<name>W8VQ48_9FLAO</name>
<keyword evidence="4" id="KW-1185">Reference proteome</keyword>
<proteinExistence type="predicted"/>
<protein>
    <recommendedName>
        <fullName evidence="5">TPR domain protein</fullName>
    </recommendedName>
</protein>
<accession>W8VQ48</accession>
<dbReference type="AlphaFoldDB" id="W8VQ48"/>
<dbReference type="Proteomes" id="UP000031760">
    <property type="component" value="Chromosome"/>
</dbReference>
<reference evidence="3 4" key="1">
    <citation type="journal article" date="2014" name="Proc. Natl. Acad. Sci. U.S.A.">
        <title>Functional characterization of flavobacteria rhodopsins reveals a unique class of light-driven chloride pump in bacteria.</title>
        <authorList>
            <person name="Yoshizawa S."/>
            <person name="Kumagai Y."/>
            <person name="Kim H."/>
            <person name="Ogura Y."/>
            <person name="Hayashi T."/>
            <person name="Iwasaki W."/>
            <person name="DeLong E.F."/>
            <person name="Kogure K."/>
        </authorList>
    </citation>
    <scope>NUCLEOTIDE SEQUENCE [LARGE SCALE GENOMIC DNA]</scope>
    <source>
        <strain evidence="3 4">S1-08</strain>
    </source>
</reference>
<evidence type="ECO:0000313" key="3">
    <source>
        <dbReference type="EMBL" id="BAO55449.1"/>
    </source>
</evidence>
<feature type="coiled-coil region" evidence="1">
    <location>
        <begin position="170"/>
        <end position="197"/>
    </location>
</feature>
<dbReference type="EMBL" id="AP014548">
    <property type="protein sequence ID" value="BAO55449.1"/>
    <property type="molecule type" value="Genomic_DNA"/>
</dbReference>
<dbReference type="SUPFAM" id="SSF48452">
    <property type="entry name" value="TPR-like"/>
    <property type="match status" value="1"/>
</dbReference>
<feature type="chain" id="PRO_5004914153" description="TPR domain protein" evidence="2">
    <location>
        <begin position="24"/>
        <end position="454"/>
    </location>
</feature>
<feature type="signal peptide" evidence="2">
    <location>
        <begin position="1"/>
        <end position="23"/>
    </location>
</feature>
<dbReference type="InterPro" id="IPR011990">
    <property type="entry name" value="TPR-like_helical_dom_sf"/>
</dbReference>
<dbReference type="KEGG" id="nmf:NMS_1440"/>
<dbReference type="STRING" id="1454201.NMS_1440"/>
<evidence type="ECO:0008006" key="5">
    <source>
        <dbReference type="Google" id="ProtNLM"/>
    </source>
</evidence>
<evidence type="ECO:0000313" key="4">
    <source>
        <dbReference type="Proteomes" id="UP000031760"/>
    </source>
</evidence>